<dbReference type="Pfam" id="PF07495">
    <property type="entry name" value="Y_Y_Y"/>
    <property type="match status" value="1"/>
</dbReference>
<dbReference type="Proteomes" id="UP000261828">
    <property type="component" value="Unassembled WGS sequence"/>
</dbReference>
<keyword evidence="5" id="KW-1185">Reference proteome</keyword>
<sequence>MSQELPPIQNFTPTDYNSESQNWAISQTPDKIIYVANNTGLLEFDGSRWTLHPSPNESIIRSVKVVDNRIYTGCYMEFGFWEKGNLGVLTYHSLSDSIKEDLLKDEEFWGILDMGQWMVFQSHNRIYTYNITDGTINNINSDVFVPKVFKIGRTVFFQKMGQGIFQIRNGEEFLVYDDEMVRNDEIINIFEKEQEILILTRNNGFFRTNNGSIEKWDTGVDSLLSEISLYSALELKNGNYALGTISHGLILMDNNGSLLTTLDQGSELQNNTVLSLFEDIDNNIWLGLDVGISYVNVGSPFHVYPDSGGLVGGVYASAIFEKNLYLGTNQGLYFKELGGDREFSFIEGTGGQVWSLTVLDGNLFCGHHTGTFRVINDKVEKIADVQGTWTVGKIDDMPNLLLQGNYDGLYVLEFLNGAWRLKNKINGFDHSARYFELYGDNIFVNHEYKGVFKIEVNKDLSEAIEVKNDTVIRGSNSGIIKYKDNLLYAYKKGVFKYDSGKNAFIKDSLMSTLYTEEEYVSGKMIVDSRQRLWLFSNSNINFVSDGGLANTPIISRIPLTEDMRNGIIGYESVTPMQEEGRYLIGARSGYFTVDTDNFGINDFNVGIRTVKKADRNQSVSENNLLDSHQKGDFKSEENSFEIAYNVPYYNKYLRPLYQYQLIGIYPNWSKWSEEPFVSFENLPPGDYTFNVRAKIGDKVSNNVASYEFKIAKPWYRSNLFLILYVIGAILGSIAIHGSYRQYYHKRQQKLIEENQREMALAKAQNEKEIIRIKNEQLQEEFRSKSNELAASTMSIIKKNELLSSIKQQLISSEEDKNTVKPIIEIIDKSLDRNDDWEFFKEAFNNADRKFLKKLKKAHPELSPNDIKLCAYLRLNLSSKEIAPMFNISPRSVEIKRYRLRKKMNLTQDDNLVDYILKL</sequence>
<evidence type="ECO:0000313" key="5">
    <source>
        <dbReference type="Proteomes" id="UP000261828"/>
    </source>
</evidence>
<feature type="coiled-coil region" evidence="1">
    <location>
        <begin position="744"/>
        <end position="787"/>
    </location>
</feature>
<organism evidence="4 5">
    <name type="scientific">Flagellimonas nanhaiensis</name>
    <dbReference type="NCBI Taxonomy" id="2292706"/>
    <lineage>
        <taxon>Bacteria</taxon>
        <taxon>Pseudomonadati</taxon>
        <taxon>Bacteroidota</taxon>
        <taxon>Flavobacteriia</taxon>
        <taxon>Flavobacteriales</taxon>
        <taxon>Flavobacteriaceae</taxon>
        <taxon>Flagellimonas</taxon>
    </lineage>
</organism>
<name>A0A371JTL3_9FLAO</name>
<dbReference type="InterPro" id="IPR011123">
    <property type="entry name" value="Y_Y_Y"/>
</dbReference>
<feature type="transmembrane region" description="Helical" evidence="2">
    <location>
        <begin position="719"/>
        <end position="739"/>
    </location>
</feature>
<dbReference type="InterPro" id="IPR016032">
    <property type="entry name" value="Sig_transdc_resp-reg_C-effctor"/>
</dbReference>
<keyword evidence="2" id="KW-1133">Transmembrane helix</keyword>
<dbReference type="AlphaFoldDB" id="A0A371JTL3"/>
<keyword evidence="2" id="KW-0812">Transmembrane</keyword>
<dbReference type="EMBL" id="QTJX01000001">
    <property type="protein sequence ID" value="RDY61144.1"/>
    <property type="molecule type" value="Genomic_DNA"/>
</dbReference>
<dbReference type="InterPro" id="IPR036388">
    <property type="entry name" value="WH-like_DNA-bd_sf"/>
</dbReference>
<comment type="caution">
    <text evidence="4">The sequence shown here is derived from an EMBL/GenBank/DDBJ whole genome shotgun (WGS) entry which is preliminary data.</text>
</comment>
<dbReference type="GO" id="GO:0006355">
    <property type="term" value="P:regulation of DNA-templated transcription"/>
    <property type="evidence" value="ECO:0007669"/>
    <property type="project" value="InterPro"/>
</dbReference>
<dbReference type="Pfam" id="PF07494">
    <property type="entry name" value="Reg_prop"/>
    <property type="match status" value="1"/>
</dbReference>
<dbReference type="InterPro" id="IPR000792">
    <property type="entry name" value="Tscrpt_reg_LuxR_C"/>
</dbReference>
<dbReference type="Gene3D" id="1.10.10.10">
    <property type="entry name" value="Winged helix-like DNA-binding domain superfamily/Winged helix DNA-binding domain"/>
    <property type="match status" value="1"/>
</dbReference>
<dbReference type="SUPFAM" id="SSF46894">
    <property type="entry name" value="C-terminal effector domain of the bipartite response regulators"/>
    <property type="match status" value="1"/>
</dbReference>
<dbReference type="SMART" id="SM00421">
    <property type="entry name" value="HTH_LUXR"/>
    <property type="match status" value="1"/>
</dbReference>
<dbReference type="InterPro" id="IPR013783">
    <property type="entry name" value="Ig-like_fold"/>
</dbReference>
<reference evidence="4 5" key="1">
    <citation type="submission" date="2018-08" db="EMBL/GenBank/DDBJ databases">
        <title>Muricauda nanhaiensis sp. nov., isolated from seawater of the South China Sea.</title>
        <authorList>
            <person name="Dang Y."/>
        </authorList>
    </citation>
    <scope>NUCLEOTIDE SEQUENCE [LARGE SCALE GENOMIC DNA]</scope>
    <source>
        <strain evidence="4 5">SM1704</strain>
    </source>
</reference>
<dbReference type="Gene3D" id="2.130.10.10">
    <property type="entry name" value="YVTN repeat-like/Quinoprotein amine dehydrogenase"/>
    <property type="match status" value="1"/>
</dbReference>
<accession>A0A371JTL3</accession>
<dbReference type="GO" id="GO:0003677">
    <property type="term" value="F:DNA binding"/>
    <property type="evidence" value="ECO:0007669"/>
    <property type="project" value="InterPro"/>
</dbReference>
<gene>
    <name evidence="4" type="ORF">DX873_02950</name>
</gene>
<keyword evidence="2" id="KW-0472">Membrane</keyword>
<evidence type="ECO:0000256" key="2">
    <source>
        <dbReference type="SAM" id="Phobius"/>
    </source>
</evidence>
<proteinExistence type="predicted"/>
<protein>
    <submittedName>
        <fullName evidence="4">LuxR family transcriptional regulator</fullName>
    </submittedName>
</protein>
<dbReference type="InterPro" id="IPR015943">
    <property type="entry name" value="WD40/YVTN_repeat-like_dom_sf"/>
</dbReference>
<feature type="domain" description="HTH luxR-type" evidence="3">
    <location>
        <begin position="858"/>
        <end position="915"/>
    </location>
</feature>
<dbReference type="Gene3D" id="2.60.40.10">
    <property type="entry name" value="Immunoglobulins"/>
    <property type="match status" value="1"/>
</dbReference>
<keyword evidence="1" id="KW-0175">Coiled coil</keyword>
<evidence type="ECO:0000313" key="4">
    <source>
        <dbReference type="EMBL" id="RDY61144.1"/>
    </source>
</evidence>
<dbReference type="InterPro" id="IPR011110">
    <property type="entry name" value="Reg_prop"/>
</dbReference>
<evidence type="ECO:0000259" key="3">
    <source>
        <dbReference type="SMART" id="SM00421"/>
    </source>
</evidence>
<evidence type="ECO:0000256" key="1">
    <source>
        <dbReference type="SAM" id="Coils"/>
    </source>
</evidence>